<gene>
    <name evidence="2" type="ORF">ENT92_02120</name>
    <name evidence="1" type="ORF">ENU20_00710</name>
</gene>
<evidence type="ECO:0000313" key="1">
    <source>
        <dbReference type="EMBL" id="HGQ73587.1"/>
    </source>
</evidence>
<name>A0A7C4NM61_STAMA</name>
<dbReference type="EMBL" id="DTAN01000085">
    <property type="protein sequence ID" value="HGU64998.1"/>
    <property type="molecule type" value="Genomic_DNA"/>
</dbReference>
<sequence length="130" mass="14882">MKNYSVIEEIKKILELHDVKIVVKNSIVKAKIGDTPFNLVIDLKDIGKNIVNVSLEFEEDPSEYLEKLLEEHDDINAFRDAVEIIVDEIHNINSKLMVVLRKKGIDVVSSVIEDLDEINDVIEELIEERG</sequence>
<dbReference type="AlphaFoldDB" id="A0A7C4NM61"/>
<organism evidence="1">
    <name type="scientific">Staphylothermus marinus</name>
    <dbReference type="NCBI Taxonomy" id="2280"/>
    <lineage>
        <taxon>Archaea</taxon>
        <taxon>Thermoproteota</taxon>
        <taxon>Thermoprotei</taxon>
        <taxon>Desulfurococcales</taxon>
        <taxon>Desulfurococcaceae</taxon>
        <taxon>Staphylothermus</taxon>
    </lineage>
</organism>
<comment type="caution">
    <text evidence="1">The sequence shown here is derived from an EMBL/GenBank/DDBJ whole genome shotgun (WGS) entry which is preliminary data.</text>
</comment>
<protein>
    <submittedName>
        <fullName evidence="1">Uncharacterized protein</fullName>
    </submittedName>
</protein>
<accession>A0A7C4NM61</accession>
<proteinExistence type="predicted"/>
<reference evidence="1" key="1">
    <citation type="journal article" date="2020" name="mSystems">
        <title>Genome- and Community-Level Interaction Insights into Carbon Utilization and Element Cycling Functions of Hydrothermarchaeota in Hydrothermal Sediment.</title>
        <authorList>
            <person name="Zhou Z."/>
            <person name="Liu Y."/>
            <person name="Xu W."/>
            <person name="Pan J."/>
            <person name="Luo Z.H."/>
            <person name="Li M."/>
        </authorList>
    </citation>
    <scope>NUCLEOTIDE SEQUENCE [LARGE SCALE GENOMIC DNA]</scope>
    <source>
        <strain evidence="2">SpSt-622</strain>
        <strain evidence="1">SpSt-648</strain>
    </source>
</reference>
<dbReference type="EMBL" id="DTBP01000010">
    <property type="protein sequence ID" value="HGQ73587.1"/>
    <property type="molecule type" value="Genomic_DNA"/>
</dbReference>
<evidence type="ECO:0000313" key="2">
    <source>
        <dbReference type="EMBL" id="HGU64998.1"/>
    </source>
</evidence>